<name>A0ABU6TBU0_9FABA</name>
<dbReference type="EMBL" id="JASCZI010090711">
    <property type="protein sequence ID" value="MED6145403.1"/>
    <property type="molecule type" value="Genomic_DNA"/>
</dbReference>
<evidence type="ECO:0000313" key="1">
    <source>
        <dbReference type="EMBL" id="MED6145403.1"/>
    </source>
</evidence>
<gene>
    <name evidence="1" type="ORF">PIB30_024912</name>
</gene>
<evidence type="ECO:0000313" key="2">
    <source>
        <dbReference type="Proteomes" id="UP001341840"/>
    </source>
</evidence>
<accession>A0ABU6TBU0</accession>
<comment type="caution">
    <text evidence="1">The sequence shown here is derived from an EMBL/GenBank/DDBJ whole genome shotgun (WGS) entry which is preliminary data.</text>
</comment>
<sequence length="118" mass="13482">MKVKSVDIANCHTTNHNLFRHVFLAKLKRLQEERQAIIDVGGLESPINEDEWSTWSLRAGYPAQQGDSQQAEAHAQRVVAVEAVYAKKVRTLEFTVQTQSQEVSKLRKAYTDMYSFLT</sequence>
<reference evidence="1 2" key="1">
    <citation type="journal article" date="2023" name="Plants (Basel)">
        <title>Bridging the Gap: Combining Genomics and Transcriptomics Approaches to Understand Stylosanthes scabra, an Orphan Legume from the Brazilian Caatinga.</title>
        <authorList>
            <person name="Ferreira-Neto J.R.C."/>
            <person name="da Silva M.D."/>
            <person name="Binneck E."/>
            <person name="de Melo N.F."/>
            <person name="da Silva R.H."/>
            <person name="de Melo A.L.T.M."/>
            <person name="Pandolfi V."/>
            <person name="Bustamante F.O."/>
            <person name="Brasileiro-Vidal A.C."/>
            <person name="Benko-Iseppon A.M."/>
        </authorList>
    </citation>
    <scope>NUCLEOTIDE SEQUENCE [LARGE SCALE GENOMIC DNA]</scope>
    <source>
        <tissue evidence="1">Leaves</tissue>
    </source>
</reference>
<keyword evidence="2" id="KW-1185">Reference proteome</keyword>
<protein>
    <submittedName>
        <fullName evidence="1">Uncharacterized protein</fullName>
    </submittedName>
</protein>
<organism evidence="1 2">
    <name type="scientific">Stylosanthes scabra</name>
    <dbReference type="NCBI Taxonomy" id="79078"/>
    <lineage>
        <taxon>Eukaryota</taxon>
        <taxon>Viridiplantae</taxon>
        <taxon>Streptophyta</taxon>
        <taxon>Embryophyta</taxon>
        <taxon>Tracheophyta</taxon>
        <taxon>Spermatophyta</taxon>
        <taxon>Magnoliopsida</taxon>
        <taxon>eudicotyledons</taxon>
        <taxon>Gunneridae</taxon>
        <taxon>Pentapetalae</taxon>
        <taxon>rosids</taxon>
        <taxon>fabids</taxon>
        <taxon>Fabales</taxon>
        <taxon>Fabaceae</taxon>
        <taxon>Papilionoideae</taxon>
        <taxon>50 kb inversion clade</taxon>
        <taxon>dalbergioids sensu lato</taxon>
        <taxon>Dalbergieae</taxon>
        <taxon>Pterocarpus clade</taxon>
        <taxon>Stylosanthes</taxon>
    </lineage>
</organism>
<proteinExistence type="predicted"/>
<dbReference type="Proteomes" id="UP001341840">
    <property type="component" value="Unassembled WGS sequence"/>
</dbReference>